<feature type="transmembrane region" description="Helical" evidence="1">
    <location>
        <begin position="64"/>
        <end position="88"/>
    </location>
</feature>
<feature type="transmembrane region" description="Helical" evidence="1">
    <location>
        <begin position="267"/>
        <end position="288"/>
    </location>
</feature>
<gene>
    <name evidence="3" type="ORF">LCGC14_1502290</name>
</gene>
<reference evidence="3" key="1">
    <citation type="journal article" date="2015" name="Nature">
        <title>Complex archaea that bridge the gap between prokaryotes and eukaryotes.</title>
        <authorList>
            <person name="Spang A."/>
            <person name="Saw J.H."/>
            <person name="Jorgensen S.L."/>
            <person name="Zaremba-Niedzwiedzka K."/>
            <person name="Martijn J."/>
            <person name="Lind A.E."/>
            <person name="van Eijk R."/>
            <person name="Schleper C."/>
            <person name="Guy L."/>
            <person name="Ettema T.J."/>
        </authorList>
    </citation>
    <scope>NUCLEOTIDE SEQUENCE</scope>
</reference>
<dbReference type="InterPro" id="IPR012429">
    <property type="entry name" value="HGSNAT_cat"/>
</dbReference>
<keyword evidence="1" id="KW-0472">Membrane</keyword>
<protein>
    <recommendedName>
        <fullName evidence="2">Heparan-alpha-glucosaminide N-acetyltransferase catalytic domain-containing protein</fullName>
    </recommendedName>
</protein>
<keyword evidence="1" id="KW-0812">Transmembrane</keyword>
<evidence type="ECO:0000259" key="2">
    <source>
        <dbReference type="Pfam" id="PF07786"/>
    </source>
</evidence>
<dbReference type="Pfam" id="PF07786">
    <property type="entry name" value="HGSNAT_cat"/>
    <property type="match status" value="1"/>
</dbReference>
<proteinExistence type="predicted"/>
<name>A0A0F9J3S5_9ZZZZ</name>
<feature type="transmembrane region" description="Helical" evidence="1">
    <location>
        <begin position="162"/>
        <end position="184"/>
    </location>
</feature>
<evidence type="ECO:0000313" key="3">
    <source>
        <dbReference type="EMBL" id="KKM64344.1"/>
    </source>
</evidence>
<feature type="transmembrane region" description="Helical" evidence="1">
    <location>
        <begin position="235"/>
        <end position="255"/>
    </location>
</feature>
<comment type="caution">
    <text evidence="3">The sequence shown here is derived from an EMBL/GenBank/DDBJ whole genome shotgun (WGS) entry which is preliminary data.</text>
</comment>
<sequence length="359" mass="41084">MVYGHMLEFWIRYEDIWLRNWLYAFLAPIGATGFLFISGVSATLAYKNNQQTQKVQNNTMRNIYLLRGLFILIIALFFNFSVAIVFGGGVLADIWSWNALQTIAIALLLTWPLLKTSKIFRVCIAILVVILNQILLTMLSPYNGQPNLLGVFFHILFNPIETSYAILNYYGIVIIGSVIGDFIFALANAEDQPKKGFLLTHKAIIYSLFISLSVFIFGILFLFPNFLTFNSISSVLYSLGFVIASLAILIVIEILELIKTKKRYRYLYFYSYYSFTIFLGHNVLLVLFMRQLNAYFTIWVVVVAFNIIIGWLLKFMHEKLGIKASVKAGISILSAVIAMKIEKKSKLIFKEVKKEDKKN</sequence>
<dbReference type="EMBL" id="LAZR01010919">
    <property type="protein sequence ID" value="KKM64344.1"/>
    <property type="molecule type" value="Genomic_DNA"/>
</dbReference>
<dbReference type="AlphaFoldDB" id="A0A0F9J3S5"/>
<keyword evidence="1" id="KW-1133">Transmembrane helix</keyword>
<feature type="transmembrane region" description="Helical" evidence="1">
    <location>
        <begin position="119"/>
        <end position="142"/>
    </location>
</feature>
<feature type="domain" description="Heparan-alpha-glucosaminide N-acetyltransferase catalytic" evidence="2">
    <location>
        <begin position="9"/>
        <end position="186"/>
    </location>
</feature>
<evidence type="ECO:0000256" key="1">
    <source>
        <dbReference type="SAM" id="Phobius"/>
    </source>
</evidence>
<accession>A0A0F9J3S5</accession>
<feature type="transmembrane region" description="Helical" evidence="1">
    <location>
        <begin position="20"/>
        <end position="44"/>
    </location>
</feature>
<feature type="transmembrane region" description="Helical" evidence="1">
    <location>
        <begin position="204"/>
        <end position="223"/>
    </location>
</feature>
<feature type="transmembrane region" description="Helical" evidence="1">
    <location>
        <begin position="294"/>
        <end position="313"/>
    </location>
</feature>
<feature type="transmembrane region" description="Helical" evidence="1">
    <location>
        <begin position="94"/>
        <end position="114"/>
    </location>
</feature>
<organism evidence="3">
    <name type="scientific">marine sediment metagenome</name>
    <dbReference type="NCBI Taxonomy" id="412755"/>
    <lineage>
        <taxon>unclassified sequences</taxon>
        <taxon>metagenomes</taxon>
        <taxon>ecological metagenomes</taxon>
    </lineage>
</organism>